<evidence type="ECO:0008006" key="5">
    <source>
        <dbReference type="Google" id="ProtNLM"/>
    </source>
</evidence>
<keyword evidence="2" id="KW-0732">Signal</keyword>
<proteinExistence type="predicted"/>
<protein>
    <recommendedName>
        <fullName evidence="5">Osteoclastogenesis associated transmembrane protein 1</fullName>
    </recommendedName>
</protein>
<sequence length="313" mass="35445">MFLHQNVAFFALLFMSAYIFVSGDVVNLTASDLIDKSGLVRTSSSAAAAVVNSPVLKPAPDLLFSLNLLSNFPEDLEISEYCNELLHIFGQRYVTYVNCLVPAARPVKVCQNCFSSFESLNDTYENISSNDVGPGNVSCRDSLLRSDRLMLVFLLFNNLKDIWTKSNCDSCIIKVPHFNLTSDTLYFLATLNRTLSCFEKYQQGNRTELCTNCKTAYKGLNDLYSGMEKNQTLCIDIEDAMNMTRRLWSKNFNCSSPREETVAVIAVSSFMLFLPIIFYLSSFLHSEQKKRKLIHPKRAKSYTSLMNIQDKMS</sequence>
<accession>A0A672YX24</accession>
<dbReference type="OrthoDB" id="8021850at2759"/>
<evidence type="ECO:0000313" key="3">
    <source>
        <dbReference type="Ensembl" id="ENSSORP00005009286.1"/>
    </source>
</evidence>
<dbReference type="Pfam" id="PF09777">
    <property type="entry name" value="OSTMP1"/>
    <property type="match status" value="1"/>
</dbReference>
<reference evidence="3" key="2">
    <citation type="submission" date="2025-08" db="UniProtKB">
        <authorList>
            <consortium name="Ensembl"/>
        </authorList>
    </citation>
    <scope>IDENTIFICATION</scope>
</reference>
<dbReference type="InParanoid" id="A0A672YX24"/>
<dbReference type="Proteomes" id="UP000472271">
    <property type="component" value="Chromosome 24"/>
</dbReference>
<keyword evidence="4" id="KW-1185">Reference proteome</keyword>
<reference evidence="3" key="1">
    <citation type="submission" date="2019-06" db="EMBL/GenBank/DDBJ databases">
        <authorList>
            <consortium name="Wellcome Sanger Institute Data Sharing"/>
        </authorList>
    </citation>
    <scope>NUCLEOTIDE SEQUENCE [LARGE SCALE GENOMIC DNA]</scope>
</reference>
<dbReference type="GO" id="GO:0005829">
    <property type="term" value="C:cytosol"/>
    <property type="evidence" value="ECO:0007669"/>
    <property type="project" value="TreeGrafter"/>
</dbReference>
<dbReference type="Ensembl" id="ENSSORT00005009592.1">
    <property type="protein sequence ID" value="ENSSORP00005009286.1"/>
    <property type="gene ID" value="ENSSORG00005005082.1"/>
</dbReference>
<dbReference type="GeneID" id="115415442"/>
<feature type="chain" id="PRO_5025434038" description="Osteoclastogenesis associated transmembrane protein 1" evidence="2">
    <location>
        <begin position="24"/>
        <end position="313"/>
    </location>
</feature>
<gene>
    <name evidence="3" type="primary">ostm1</name>
</gene>
<feature type="signal peptide" evidence="2">
    <location>
        <begin position="1"/>
        <end position="23"/>
    </location>
</feature>
<evidence type="ECO:0000313" key="4">
    <source>
        <dbReference type="Proteomes" id="UP000472271"/>
    </source>
</evidence>
<organism evidence="3 4">
    <name type="scientific">Sphaeramia orbicularis</name>
    <name type="common">orbiculate cardinalfish</name>
    <dbReference type="NCBI Taxonomy" id="375764"/>
    <lineage>
        <taxon>Eukaryota</taxon>
        <taxon>Metazoa</taxon>
        <taxon>Chordata</taxon>
        <taxon>Craniata</taxon>
        <taxon>Vertebrata</taxon>
        <taxon>Euteleostomi</taxon>
        <taxon>Actinopterygii</taxon>
        <taxon>Neopterygii</taxon>
        <taxon>Teleostei</taxon>
        <taxon>Neoteleostei</taxon>
        <taxon>Acanthomorphata</taxon>
        <taxon>Gobiaria</taxon>
        <taxon>Kurtiformes</taxon>
        <taxon>Apogonoidei</taxon>
        <taxon>Apogonidae</taxon>
        <taxon>Apogoninae</taxon>
        <taxon>Sphaeramia</taxon>
    </lineage>
</organism>
<dbReference type="AlphaFoldDB" id="A0A672YX24"/>
<dbReference type="RefSeq" id="XP_029984866.1">
    <property type="nucleotide sequence ID" value="XM_030129006.1"/>
</dbReference>
<keyword evidence="1" id="KW-0472">Membrane</keyword>
<dbReference type="PANTHER" id="PTHR15644">
    <property type="entry name" value="OSTEOPETROSIS ASSOCIATED TRANSMEMBRANE PROTEIN 1"/>
    <property type="match status" value="1"/>
</dbReference>
<feature type="transmembrane region" description="Helical" evidence="1">
    <location>
        <begin position="262"/>
        <end position="284"/>
    </location>
</feature>
<dbReference type="InterPro" id="IPR019172">
    <property type="entry name" value="Osteopetrosis-assoc_TM_1"/>
</dbReference>
<dbReference type="CTD" id="28962"/>
<keyword evidence="1" id="KW-0812">Transmembrane</keyword>
<evidence type="ECO:0000256" key="2">
    <source>
        <dbReference type="SAM" id="SignalP"/>
    </source>
</evidence>
<reference evidence="3" key="3">
    <citation type="submission" date="2025-09" db="UniProtKB">
        <authorList>
            <consortium name="Ensembl"/>
        </authorList>
    </citation>
    <scope>IDENTIFICATION</scope>
</reference>
<dbReference type="PANTHER" id="PTHR15644:SF2">
    <property type="entry name" value="OSTEOPETROSIS-ASSOCIATED TRANSMEMBRANE PROTEIN 1"/>
    <property type="match status" value="1"/>
</dbReference>
<evidence type="ECO:0000256" key="1">
    <source>
        <dbReference type="SAM" id="Phobius"/>
    </source>
</evidence>
<name>A0A672YX24_9TELE</name>
<keyword evidence="1" id="KW-1133">Transmembrane helix</keyword>